<feature type="chain" id="PRO_5013176773" evidence="7">
    <location>
        <begin position="20"/>
        <end position="45"/>
    </location>
</feature>
<evidence type="ECO:0000256" key="5">
    <source>
        <dbReference type="ARBA" id="ARBA00023139"/>
    </source>
</evidence>
<feature type="signal peptide" evidence="7">
    <location>
        <begin position="1"/>
        <end position="19"/>
    </location>
</feature>
<dbReference type="RefSeq" id="WP_072596826.1">
    <property type="nucleotide sequence ID" value="NZ_CP018221.1"/>
</dbReference>
<proteinExistence type="inferred from homology"/>
<dbReference type="KEGG" id="sphj:BSL82_08105"/>
<dbReference type="Proteomes" id="UP000182063">
    <property type="component" value="Chromosome"/>
</dbReference>
<evidence type="ECO:0000256" key="2">
    <source>
        <dbReference type="ARBA" id="ARBA00022475"/>
    </source>
</evidence>
<protein>
    <submittedName>
        <fullName evidence="8">Entericidin EcnAB</fullName>
    </submittedName>
</protein>
<dbReference type="AlphaFoldDB" id="A0A1L3ZUH9"/>
<dbReference type="PROSITE" id="PS51257">
    <property type="entry name" value="PROKAR_LIPOPROTEIN"/>
    <property type="match status" value="1"/>
</dbReference>
<evidence type="ECO:0000256" key="7">
    <source>
        <dbReference type="SAM" id="SignalP"/>
    </source>
</evidence>
<keyword evidence="5" id="KW-0564">Palmitate</keyword>
<evidence type="ECO:0000256" key="6">
    <source>
        <dbReference type="ARBA" id="ARBA00023288"/>
    </source>
</evidence>
<evidence type="ECO:0000256" key="4">
    <source>
        <dbReference type="ARBA" id="ARBA00023136"/>
    </source>
</evidence>
<keyword evidence="9" id="KW-1185">Reference proteome</keyword>
<keyword evidence="3 7" id="KW-0732">Signal</keyword>
<keyword evidence="6" id="KW-0449">Lipoprotein</keyword>
<name>A0A1L3ZUH9_9SPHN</name>
<keyword evidence="4" id="KW-0472">Membrane</keyword>
<evidence type="ECO:0000313" key="9">
    <source>
        <dbReference type="Proteomes" id="UP000182063"/>
    </source>
</evidence>
<reference evidence="9" key="1">
    <citation type="submission" date="2016-11" db="EMBL/GenBank/DDBJ databases">
        <title>Complete Genome Sequence of alachlor-degrading Sphingomonas sp. strain JJ-A5.</title>
        <authorList>
            <person name="Lee H."/>
            <person name="Ka J.-O."/>
        </authorList>
    </citation>
    <scope>NUCLEOTIDE SEQUENCE [LARGE SCALE GENOMIC DNA]</scope>
    <source>
        <strain evidence="9">JJ-A5</strain>
    </source>
</reference>
<dbReference type="Pfam" id="PF08085">
    <property type="entry name" value="Entericidin"/>
    <property type="match status" value="1"/>
</dbReference>
<dbReference type="GO" id="GO:0016020">
    <property type="term" value="C:membrane"/>
    <property type="evidence" value="ECO:0007669"/>
    <property type="project" value="InterPro"/>
</dbReference>
<sequence length="45" mass="4404">MIRSITTAAIVALGLLAAACNTVEGVGEDVSSAGRAVDDAAEDAK</sequence>
<dbReference type="InterPro" id="IPR012556">
    <property type="entry name" value="Entericidin"/>
</dbReference>
<accession>A0A1L3ZUH9</accession>
<dbReference type="GO" id="GO:0009636">
    <property type="term" value="P:response to toxic substance"/>
    <property type="evidence" value="ECO:0007669"/>
    <property type="project" value="InterPro"/>
</dbReference>
<evidence type="ECO:0000256" key="3">
    <source>
        <dbReference type="ARBA" id="ARBA00022729"/>
    </source>
</evidence>
<evidence type="ECO:0000313" key="8">
    <source>
        <dbReference type="EMBL" id="API59277.1"/>
    </source>
</evidence>
<dbReference type="EMBL" id="CP018221">
    <property type="protein sequence ID" value="API59277.1"/>
    <property type="molecule type" value="Genomic_DNA"/>
</dbReference>
<keyword evidence="2" id="KW-1003">Cell membrane</keyword>
<comment type="similarity">
    <text evidence="1">Belongs to the EcnA/EcnB lipoprotein family.</text>
</comment>
<evidence type="ECO:0000256" key="1">
    <source>
        <dbReference type="ARBA" id="ARBA00010296"/>
    </source>
</evidence>
<organism evidence="8 9">
    <name type="scientific">Tardibacter chloracetimidivorans</name>
    <dbReference type="NCBI Taxonomy" id="1921510"/>
    <lineage>
        <taxon>Bacteria</taxon>
        <taxon>Pseudomonadati</taxon>
        <taxon>Pseudomonadota</taxon>
        <taxon>Alphaproteobacteria</taxon>
        <taxon>Sphingomonadales</taxon>
        <taxon>Sphingomonadaceae</taxon>
        <taxon>Tardibacter</taxon>
    </lineage>
</organism>
<gene>
    <name evidence="8" type="ORF">BSL82_08105</name>
</gene>